<dbReference type="OrthoDB" id="5089608at2759"/>
<evidence type="ECO:0000313" key="3">
    <source>
        <dbReference type="Proteomes" id="UP000009096"/>
    </source>
</evidence>
<evidence type="ECO:0000256" key="1">
    <source>
        <dbReference type="SAM" id="MobiDB-lite"/>
    </source>
</evidence>
<organism evidence="2 3">
    <name type="scientific">Gibberella moniliformis (strain M3125 / FGSC 7600)</name>
    <name type="common">Maize ear and stalk rot fungus</name>
    <name type="synonym">Fusarium verticillioides</name>
    <dbReference type="NCBI Taxonomy" id="334819"/>
    <lineage>
        <taxon>Eukaryota</taxon>
        <taxon>Fungi</taxon>
        <taxon>Dikarya</taxon>
        <taxon>Ascomycota</taxon>
        <taxon>Pezizomycotina</taxon>
        <taxon>Sordariomycetes</taxon>
        <taxon>Hypocreomycetidae</taxon>
        <taxon>Hypocreales</taxon>
        <taxon>Nectriaceae</taxon>
        <taxon>Fusarium</taxon>
        <taxon>Fusarium fujikuroi species complex</taxon>
    </lineage>
</organism>
<dbReference type="Proteomes" id="UP000009096">
    <property type="component" value="Chromosome 10"/>
</dbReference>
<feature type="compositionally biased region" description="Basic and acidic residues" evidence="1">
    <location>
        <begin position="51"/>
        <end position="66"/>
    </location>
</feature>
<dbReference type="EMBL" id="DS022252">
    <property type="protein sequence ID" value="EWG48852.1"/>
    <property type="molecule type" value="Genomic_DNA"/>
</dbReference>
<keyword evidence="3" id="KW-1185">Reference proteome</keyword>
<evidence type="ECO:0000313" key="2">
    <source>
        <dbReference type="EMBL" id="EWG48852.1"/>
    </source>
</evidence>
<feature type="compositionally biased region" description="Polar residues" evidence="1">
    <location>
        <begin position="123"/>
        <end position="134"/>
    </location>
</feature>
<feature type="region of interest" description="Disordered" evidence="1">
    <location>
        <begin position="108"/>
        <end position="137"/>
    </location>
</feature>
<gene>
    <name evidence="2" type="ORF">FVEG_08509</name>
</gene>
<sequence>MAKTRYVSRTIQFYHARAGYLPYIGIKLSLAPIKLYRAALRALQEEVPTKGQDSRADAIINRESDRGSSPQRFKSNERGRRANQRQYAILYDWCVSFSDACARTTLSNNSRSQTRAPIHGNAASGTPGANSDVSGSDDIKDKFARTYMKFSQCRCTSDGLGRADSHMLPHTQALNMSSNKIEDQTNSHLLEVHFELEDSEDETEAFRPRITAICRLITMEKDFLQRTQ</sequence>
<dbReference type="AlphaFoldDB" id="W7MWK0"/>
<dbReference type="GeneID" id="30066235"/>
<dbReference type="VEuPathDB" id="FungiDB:FVEG_08509"/>
<dbReference type="EMBL" id="CM000587">
    <property type="protein sequence ID" value="EWG48852.1"/>
    <property type="molecule type" value="Genomic_DNA"/>
</dbReference>
<feature type="region of interest" description="Disordered" evidence="1">
    <location>
        <begin position="51"/>
        <end position="80"/>
    </location>
</feature>
<reference evidence="2 3" key="1">
    <citation type="journal article" date="2010" name="Nature">
        <title>Comparative genomics reveals mobile pathogenicity chromosomes in Fusarium.</title>
        <authorList>
            <person name="Ma L.J."/>
            <person name="van der Does H.C."/>
            <person name="Borkovich K.A."/>
            <person name="Coleman J.J."/>
            <person name="Daboussi M.J."/>
            <person name="Di Pietro A."/>
            <person name="Dufresne M."/>
            <person name="Freitag M."/>
            <person name="Grabherr M."/>
            <person name="Henrissat B."/>
            <person name="Houterman P.M."/>
            <person name="Kang S."/>
            <person name="Shim W.B."/>
            <person name="Woloshuk C."/>
            <person name="Xie X."/>
            <person name="Xu J.R."/>
            <person name="Antoniw J."/>
            <person name="Baker S.E."/>
            <person name="Bluhm B.H."/>
            <person name="Breakspear A."/>
            <person name="Brown D.W."/>
            <person name="Butchko R.A."/>
            <person name="Chapman S."/>
            <person name="Coulson R."/>
            <person name="Coutinho P.M."/>
            <person name="Danchin E.G."/>
            <person name="Diener A."/>
            <person name="Gale L.R."/>
            <person name="Gardiner D.M."/>
            <person name="Goff S."/>
            <person name="Hammond-Kosack K.E."/>
            <person name="Hilburn K."/>
            <person name="Hua-Van A."/>
            <person name="Jonkers W."/>
            <person name="Kazan K."/>
            <person name="Kodira C.D."/>
            <person name="Koehrsen M."/>
            <person name="Kumar L."/>
            <person name="Lee Y.H."/>
            <person name="Li L."/>
            <person name="Manners J.M."/>
            <person name="Miranda-Saavedra D."/>
            <person name="Mukherjee M."/>
            <person name="Park G."/>
            <person name="Park J."/>
            <person name="Park S.Y."/>
            <person name="Proctor R.H."/>
            <person name="Regev A."/>
            <person name="Ruiz-Roldan M.C."/>
            <person name="Sain D."/>
            <person name="Sakthikumar S."/>
            <person name="Sykes S."/>
            <person name="Schwartz D.C."/>
            <person name="Turgeon B.G."/>
            <person name="Wapinski I."/>
            <person name="Yoder O."/>
            <person name="Young S."/>
            <person name="Zeng Q."/>
            <person name="Zhou S."/>
            <person name="Galagan J."/>
            <person name="Cuomo C.A."/>
            <person name="Kistler H.C."/>
            <person name="Rep M."/>
        </authorList>
    </citation>
    <scope>NUCLEOTIDE SEQUENCE [LARGE SCALE GENOMIC DNA]</scope>
    <source>
        <strain evidence="3">M3125 / FGSC 7600</strain>
    </source>
</reference>
<accession>W7MWK0</accession>
<dbReference type="KEGG" id="fvr:FVEG_08509"/>
<name>W7MWK0_GIBM7</name>
<dbReference type="RefSeq" id="XP_018755043.1">
    <property type="nucleotide sequence ID" value="XM_018897397.1"/>
</dbReference>
<protein>
    <submittedName>
        <fullName evidence="2">Uncharacterized protein</fullName>
    </submittedName>
</protein>
<proteinExistence type="predicted"/>